<comment type="catalytic activity">
    <reaction evidence="6 7 8">
        <text>alpha-D-glucose 6-phosphate = beta-D-fructose 6-phosphate</text>
        <dbReference type="Rhea" id="RHEA:11816"/>
        <dbReference type="ChEBI" id="CHEBI:57634"/>
        <dbReference type="ChEBI" id="CHEBI:58225"/>
        <dbReference type="EC" id="5.3.1.9"/>
    </reaction>
</comment>
<feature type="active site" evidence="7">
    <location>
        <position position="448"/>
    </location>
</feature>
<dbReference type="UniPathway" id="UPA00109">
    <property type="reaction ID" value="UER00181"/>
</dbReference>
<evidence type="ECO:0000256" key="5">
    <source>
        <dbReference type="ARBA" id="ARBA00023235"/>
    </source>
</evidence>
<keyword evidence="10" id="KW-1185">Reference proteome</keyword>
<proteinExistence type="inferred from homology"/>
<dbReference type="PROSITE" id="PS51463">
    <property type="entry name" value="P_GLUCOSE_ISOMERASE_3"/>
    <property type="match status" value="1"/>
</dbReference>
<dbReference type="RefSeq" id="WP_194450180.1">
    <property type="nucleotide sequence ID" value="NZ_CP063849.1"/>
</dbReference>
<dbReference type="SUPFAM" id="SSF53697">
    <property type="entry name" value="SIS domain"/>
    <property type="match status" value="1"/>
</dbReference>
<evidence type="ECO:0000313" key="9">
    <source>
        <dbReference type="EMBL" id="QOY88518.1"/>
    </source>
</evidence>
<keyword evidence="4 7" id="KW-0324">Glycolysis</keyword>
<dbReference type="Pfam" id="PF00342">
    <property type="entry name" value="PGI"/>
    <property type="match status" value="2"/>
</dbReference>
<dbReference type="UniPathway" id="UPA00138"/>
<comment type="pathway">
    <text evidence="7">Carbohydrate biosynthesis; gluconeogenesis.</text>
</comment>
<dbReference type="GO" id="GO:0048029">
    <property type="term" value="F:monosaccharide binding"/>
    <property type="evidence" value="ECO:0007669"/>
    <property type="project" value="TreeGrafter"/>
</dbReference>
<dbReference type="HAMAP" id="MF_00473">
    <property type="entry name" value="G6P_isomerase"/>
    <property type="match status" value="1"/>
</dbReference>
<dbReference type="AlphaFoldDB" id="A0A7S7NRM0"/>
<sequence length="510" mass="55397">MTQLDHWQRYQKYLSGVPAVDLKLDISRIRFDDAWLAQMEPAIQKAYSAMSALEAGAIANPDEQRMVGHYWLRTPSLAPQPELRAEIESTLSAIREFAARVHQLGAHTDVLSIGIGGSALGPMFVADALGHPATDKMRVHFFDNTDPEGIERVLSGLAGRLDKTLVLVISKSGGTPETYNGMVLAESAFRRAGLNFADHAVAITMPGSKLDRHALDHKWLQRFAMFDWVGGRTSELSAVGLLAAALQGLDIDAILAGASAVDAQTRSTVTAQNPAALLALMWHSATGGKGLKDMVVLPYKDRLLLFSRYLQQLVMESLGKRLDLDGNRVDQGISVYGNKGSTDQHAYVQQLRDGVNNFFMTFLRVLEDGGDPHEFEAGVRAGDYLDGFLLGTREALDGNDRQSITITIPRVDATRVGALIALFERAVGFYASLVNINAYHQPGVEAGKKAAATVLDLQKRILLALAPSVKSVETIAAEAGTESIETVFLILEHLAANRRAKQTPEGFAKI</sequence>
<comment type="function">
    <text evidence="7">Catalyzes the reversible isomerization of glucose-6-phosphate to fructose-6-phosphate.</text>
</comment>
<dbReference type="PROSITE" id="PS00174">
    <property type="entry name" value="P_GLUCOSE_ISOMERASE_2"/>
    <property type="match status" value="1"/>
</dbReference>
<evidence type="ECO:0000256" key="2">
    <source>
        <dbReference type="ARBA" id="ARBA00006604"/>
    </source>
</evidence>
<dbReference type="GO" id="GO:0005829">
    <property type="term" value="C:cytosol"/>
    <property type="evidence" value="ECO:0007669"/>
    <property type="project" value="TreeGrafter"/>
</dbReference>
<dbReference type="PANTHER" id="PTHR11469:SF1">
    <property type="entry name" value="GLUCOSE-6-PHOSPHATE ISOMERASE"/>
    <property type="match status" value="1"/>
</dbReference>
<dbReference type="EMBL" id="CP063849">
    <property type="protein sequence ID" value="QOY88518.1"/>
    <property type="molecule type" value="Genomic_DNA"/>
</dbReference>
<evidence type="ECO:0000256" key="4">
    <source>
        <dbReference type="ARBA" id="ARBA00023152"/>
    </source>
</evidence>
<evidence type="ECO:0000256" key="8">
    <source>
        <dbReference type="RuleBase" id="RU000612"/>
    </source>
</evidence>
<dbReference type="Gene3D" id="3.40.50.10490">
    <property type="entry name" value="Glucose-6-phosphate isomerase like protein, domain 1"/>
    <property type="match status" value="3"/>
</dbReference>
<dbReference type="NCBIfam" id="NF010696">
    <property type="entry name" value="PRK14096.1"/>
    <property type="match status" value="1"/>
</dbReference>
<dbReference type="EC" id="5.3.1.9" evidence="7"/>
<dbReference type="GO" id="GO:0097367">
    <property type="term" value="F:carbohydrate derivative binding"/>
    <property type="evidence" value="ECO:0007669"/>
    <property type="project" value="InterPro"/>
</dbReference>
<keyword evidence="7" id="KW-0963">Cytoplasm</keyword>
<feature type="active site" evidence="7">
    <location>
        <position position="345"/>
    </location>
</feature>
<evidence type="ECO:0000256" key="3">
    <source>
        <dbReference type="ARBA" id="ARBA00022432"/>
    </source>
</evidence>
<comment type="pathway">
    <text evidence="1 7 8">Carbohydrate degradation; glycolysis; D-glyceraldehyde 3-phosphate and glycerone phosphate from D-glucose: step 2/4.</text>
</comment>
<organism evidence="9 10">
    <name type="scientific">Paludibaculum fermentans</name>
    <dbReference type="NCBI Taxonomy" id="1473598"/>
    <lineage>
        <taxon>Bacteria</taxon>
        <taxon>Pseudomonadati</taxon>
        <taxon>Acidobacteriota</taxon>
        <taxon>Terriglobia</taxon>
        <taxon>Bryobacterales</taxon>
        <taxon>Bryobacteraceae</taxon>
        <taxon>Paludibaculum</taxon>
    </lineage>
</organism>
<dbReference type="InterPro" id="IPR046348">
    <property type="entry name" value="SIS_dom_sf"/>
</dbReference>
<dbReference type="InterPro" id="IPR035476">
    <property type="entry name" value="SIS_PGI_1"/>
</dbReference>
<evidence type="ECO:0000313" key="10">
    <source>
        <dbReference type="Proteomes" id="UP000593892"/>
    </source>
</evidence>
<comment type="subcellular location">
    <subcellularLocation>
        <location evidence="7">Cytoplasm</location>
    </subcellularLocation>
</comment>
<reference evidence="9 10" key="1">
    <citation type="submission" date="2020-10" db="EMBL/GenBank/DDBJ databases">
        <title>Complete genome sequence of Paludibaculum fermentans P105T, a facultatively anaerobic acidobacterium capable of dissimilatory Fe(III) reduction.</title>
        <authorList>
            <person name="Dedysh S.N."/>
            <person name="Beletsky A.V."/>
            <person name="Kulichevskaya I.S."/>
            <person name="Mardanov A.V."/>
            <person name="Ravin N.V."/>
        </authorList>
    </citation>
    <scope>NUCLEOTIDE SEQUENCE [LARGE SCALE GENOMIC DNA]</scope>
    <source>
        <strain evidence="9 10">P105</strain>
    </source>
</reference>
<dbReference type="PANTHER" id="PTHR11469">
    <property type="entry name" value="GLUCOSE-6-PHOSPHATE ISOMERASE"/>
    <property type="match status" value="1"/>
</dbReference>
<dbReference type="GO" id="GO:0006094">
    <property type="term" value="P:gluconeogenesis"/>
    <property type="evidence" value="ECO:0007669"/>
    <property type="project" value="UniProtKB-UniRule"/>
</dbReference>
<dbReference type="InterPro" id="IPR018189">
    <property type="entry name" value="Phosphoglucose_isomerase_CS"/>
</dbReference>
<gene>
    <name evidence="7" type="primary">pgi</name>
    <name evidence="9" type="ORF">IRI77_00705</name>
</gene>
<keyword evidence="3 7" id="KW-0312">Gluconeogenesis</keyword>
<protein>
    <recommendedName>
        <fullName evidence="7">Glucose-6-phosphate isomerase</fullName>
        <shortName evidence="7">GPI</shortName>
        <ecNumber evidence="7">5.3.1.9</ecNumber>
    </recommendedName>
    <alternativeName>
        <fullName evidence="7">Phosphoglucose isomerase</fullName>
        <shortName evidence="7">PGI</shortName>
    </alternativeName>
    <alternativeName>
        <fullName evidence="7">Phosphohexose isomerase</fullName>
        <shortName evidence="7">PHI</shortName>
    </alternativeName>
</protein>
<accession>A0A7S7NRM0</accession>
<dbReference type="InterPro" id="IPR035482">
    <property type="entry name" value="SIS_PGI_2"/>
</dbReference>
<dbReference type="GO" id="GO:0006096">
    <property type="term" value="P:glycolytic process"/>
    <property type="evidence" value="ECO:0007669"/>
    <property type="project" value="UniProtKB-UniRule"/>
</dbReference>
<dbReference type="GO" id="GO:0051156">
    <property type="term" value="P:glucose 6-phosphate metabolic process"/>
    <property type="evidence" value="ECO:0007669"/>
    <property type="project" value="TreeGrafter"/>
</dbReference>
<keyword evidence="5 7" id="KW-0413">Isomerase</keyword>
<comment type="similarity">
    <text evidence="2 7 8">Belongs to the GPI family.</text>
</comment>
<dbReference type="PRINTS" id="PR00662">
    <property type="entry name" value="G6PISOMERASE"/>
</dbReference>
<dbReference type="GO" id="GO:0004347">
    <property type="term" value="F:glucose-6-phosphate isomerase activity"/>
    <property type="evidence" value="ECO:0007669"/>
    <property type="project" value="UniProtKB-UniRule"/>
</dbReference>
<dbReference type="Proteomes" id="UP000593892">
    <property type="component" value="Chromosome"/>
</dbReference>
<feature type="active site" description="Proton donor" evidence="7">
    <location>
        <position position="316"/>
    </location>
</feature>
<dbReference type="CDD" id="cd05015">
    <property type="entry name" value="SIS_PGI_1"/>
    <property type="match status" value="1"/>
</dbReference>
<dbReference type="CDD" id="cd05016">
    <property type="entry name" value="SIS_PGI_2"/>
    <property type="match status" value="1"/>
</dbReference>
<dbReference type="FunFam" id="3.40.50.10490:FF:000021">
    <property type="entry name" value="Glucose-6-phosphate isomerase"/>
    <property type="match status" value="1"/>
</dbReference>
<evidence type="ECO:0000256" key="1">
    <source>
        <dbReference type="ARBA" id="ARBA00004926"/>
    </source>
</evidence>
<dbReference type="InterPro" id="IPR001672">
    <property type="entry name" value="G6P_Isomerase"/>
</dbReference>
<evidence type="ECO:0000256" key="7">
    <source>
        <dbReference type="HAMAP-Rule" id="MF_00473"/>
    </source>
</evidence>
<name>A0A7S7NRM0_PALFE</name>
<evidence type="ECO:0000256" key="6">
    <source>
        <dbReference type="ARBA" id="ARBA00029321"/>
    </source>
</evidence>
<dbReference type="KEGG" id="pfer:IRI77_00705"/>